<keyword evidence="1" id="KW-1133">Transmembrane helix</keyword>
<evidence type="ECO:0000256" key="1">
    <source>
        <dbReference type="SAM" id="Phobius"/>
    </source>
</evidence>
<keyword evidence="1" id="KW-0812">Transmembrane</keyword>
<proteinExistence type="predicted"/>
<keyword evidence="3" id="KW-1185">Reference proteome</keyword>
<accession>A0A367Q6L8</accession>
<organism evidence="2 3">
    <name type="scientific">Nostoc minutum NIES-26</name>
    <dbReference type="NCBI Taxonomy" id="1844469"/>
    <lineage>
        <taxon>Bacteria</taxon>
        <taxon>Bacillati</taxon>
        <taxon>Cyanobacteriota</taxon>
        <taxon>Cyanophyceae</taxon>
        <taxon>Nostocales</taxon>
        <taxon>Nostocaceae</taxon>
        <taxon>Nostoc</taxon>
    </lineage>
</organism>
<feature type="transmembrane region" description="Helical" evidence="1">
    <location>
        <begin position="275"/>
        <end position="300"/>
    </location>
</feature>
<evidence type="ECO:0000313" key="3">
    <source>
        <dbReference type="Proteomes" id="UP000252107"/>
    </source>
</evidence>
<dbReference type="Gene3D" id="3.40.50.300">
    <property type="entry name" value="P-loop containing nucleotide triphosphate hydrolases"/>
    <property type="match status" value="1"/>
</dbReference>
<protein>
    <submittedName>
        <fullName evidence="2">Uncharacterized protein</fullName>
    </submittedName>
</protein>
<dbReference type="Proteomes" id="UP000252107">
    <property type="component" value="Unassembled WGS sequence"/>
</dbReference>
<gene>
    <name evidence="2" type="ORF">A6770_32470</name>
</gene>
<dbReference type="AlphaFoldDB" id="A0A367Q6L8"/>
<evidence type="ECO:0000313" key="2">
    <source>
        <dbReference type="EMBL" id="RCJ18913.1"/>
    </source>
</evidence>
<name>A0A367Q6L8_9NOSO</name>
<keyword evidence="1" id="KW-0472">Membrane</keyword>
<dbReference type="EMBL" id="LXQD01000344">
    <property type="protein sequence ID" value="RCJ18913.1"/>
    <property type="molecule type" value="Genomic_DNA"/>
</dbReference>
<reference evidence="2" key="1">
    <citation type="submission" date="2016-04" db="EMBL/GenBank/DDBJ databases">
        <authorList>
            <person name="Tabuchi Yagui T.R."/>
        </authorList>
    </citation>
    <scope>NUCLEOTIDE SEQUENCE [LARGE SCALE GENOMIC DNA]</scope>
    <source>
        <strain evidence="2">NIES-26</strain>
    </source>
</reference>
<dbReference type="SUPFAM" id="SSF52540">
    <property type="entry name" value="P-loop containing nucleoside triphosphate hydrolases"/>
    <property type="match status" value="1"/>
</dbReference>
<sequence>MNISPAKNPKTFSLLSIGQRGVGKTVFLAGSYAELHADTLVNNPHNFWFDCQDIDVQANMEKIINHVANTNLYPPATIKITSFNFSLKRHSLWGMKTLCNFRWWDIPGESCDIRNPDFQEMILASHGCCVFINAHALLHDTKYSQTLEDIFHQVVAIASLTSQHRLKYVFAIILTKCDLLEQGTVTKLKIEQSLQPLVSRLDAVKANYQKFYSAIPIVSMEGVAALRARGAAEPLLWLLAELNKHHHFLAQQNLANGLNQSLFIGQVISPQMRRYILILSLASVSLLGVISSILFAFGVFTFPSEQLPLKEQPQSQIQPSQTTR</sequence>
<comment type="caution">
    <text evidence="2">The sequence shown here is derived from an EMBL/GenBank/DDBJ whole genome shotgun (WGS) entry which is preliminary data.</text>
</comment>
<dbReference type="InterPro" id="IPR027417">
    <property type="entry name" value="P-loop_NTPase"/>
</dbReference>